<dbReference type="EMBL" id="HBIO01029728">
    <property type="protein sequence ID" value="CAE0477951.1"/>
    <property type="molecule type" value="Transcribed_RNA"/>
</dbReference>
<dbReference type="PANTHER" id="PTHR45661">
    <property type="entry name" value="SURFACE ANTIGEN"/>
    <property type="match status" value="1"/>
</dbReference>
<dbReference type="AlphaFoldDB" id="A0A7S3VGD5"/>
<protein>
    <recommendedName>
        <fullName evidence="2">Leucine-rich repeat domain-containing protein</fullName>
    </recommendedName>
</protein>
<reference evidence="1" key="1">
    <citation type="submission" date="2021-01" db="EMBL/GenBank/DDBJ databases">
        <authorList>
            <person name="Corre E."/>
            <person name="Pelletier E."/>
            <person name="Niang G."/>
            <person name="Scheremetjew M."/>
            <person name="Finn R."/>
            <person name="Kale V."/>
            <person name="Holt S."/>
            <person name="Cochrane G."/>
            <person name="Meng A."/>
            <person name="Brown T."/>
            <person name="Cohen L."/>
        </authorList>
    </citation>
    <scope>NUCLEOTIDE SEQUENCE</scope>
    <source>
        <strain evidence="1">MM31A-1</strain>
    </source>
</reference>
<proteinExistence type="predicted"/>
<organism evidence="1">
    <name type="scientific">Chaetoceros debilis</name>
    <dbReference type="NCBI Taxonomy" id="122233"/>
    <lineage>
        <taxon>Eukaryota</taxon>
        <taxon>Sar</taxon>
        <taxon>Stramenopiles</taxon>
        <taxon>Ochrophyta</taxon>
        <taxon>Bacillariophyta</taxon>
        <taxon>Coscinodiscophyceae</taxon>
        <taxon>Chaetocerotophycidae</taxon>
        <taxon>Chaetocerotales</taxon>
        <taxon>Chaetocerotaceae</taxon>
        <taxon>Chaetoceros</taxon>
    </lineage>
</organism>
<accession>A0A7S3VGD5</accession>
<gene>
    <name evidence="1" type="ORF">CDEB00056_LOCUS22804</name>
</gene>
<evidence type="ECO:0008006" key="2">
    <source>
        <dbReference type="Google" id="ProtNLM"/>
    </source>
</evidence>
<dbReference type="Gene3D" id="3.80.10.10">
    <property type="entry name" value="Ribonuclease Inhibitor"/>
    <property type="match status" value="1"/>
</dbReference>
<name>A0A7S3VGD5_9STRA</name>
<dbReference type="Pfam" id="PF13306">
    <property type="entry name" value="LRR_5"/>
    <property type="match status" value="1"/>
</dbReference>
<sequence length="292" mass="33814">MRVHIYRGLEKDEERIPKDVTHVIIDKSVTVIRKRAFSGRKRIISVIMADNVKRIEKEGFRSCYALRFIQLSKTLEYIGKYAFYKCYDLEALFLPSTVESIETHAFNSCQSLRLLILPNDVDIGNNLIHIHRLVGGTDIRKIAKYDGVVFYGGYGVGGINSSDRSERDPWRDYRKRMNNWLIHHMDHFPFHKLCYNSSITSKQINDYLDEHGNNSSRFIDIFHQMTPLHMITMNPHAPAHAISALLESNIGGGFCLDFYDKTPLDYARDYNVDGLIGMISSLCMHRYMHARC</sequence>
<dbReference type="InterPro" id="IPR026906">
    <property type="entry name" value="LRR_5"/>
</dbReference>
<dbReference type="InterPro" id="IPR053139">
    <property type="entry name" value="Surface_bspA-like"/>
</dbReference>
<dbReference type="SUPFAM" id="SSF52058">
    <property type="entry name" value="L domain-like"/>
    <property type="match status" value="1"/>
</dbReference>
<dbReference type="PANTHER" id="PTHR45661:SF3">
    <property type="entry name" value="IG-LIKE DOMAIN-CONTAINING PROTEIN"/>
    <property type="match status" value="1"/>
</dbReference>
<dbReference type="InterPro" id="IPR032675">
    <property type="entry name" value="LRR_dom_sf"/>
</dbReference>
<evidence type="ECO:0000313" key="1">
    <source>
        <dbReference type="EMBL" id="CAE0477951.1"/>
    </source>
</evidence>